<organism evidence="5 6">
    <name type="scientific">Halopolyspora algeriensis</name>
    <dbReference type="NCBI Taxonomy" id="1500506"/>
    <lineage>
        <taxon>Bacteria</taxon>
        <taxon>Bacillati</taxon>
        <taxon>Actinomycetota</taxon>
        <taxon>Actinomycetes</taxon>
        <taxon>Actinomycetes incertae sedis</taxon>
        <taxon>Halopolyspora</taxon>
    </lineage>
</organism>
<feature type="compositionally biased region" description="Basic and acidic residues" evidence="3">
    <location>
        <begin position="80"/>
        <end position="91"/>
    </location>
</feature>
<evidence type="ECO:0000256" key="2">
    <source>
        <dbReference type="ARBA" id="ARBA00023136"/>
    </source>
</evidence>
<evidence type="ECO:0000256" key="3">
    <source>
        <dbReference type="SAM" id="MobiDB-lite"/>
    </source>
</evidence>
<dbReference type="PANTHER" id="PTHR37042">
    <property type="entry name" value="OUTER MEMBRANE PROTEIN RV1973"/>
    <property type="match status" value="1"/>
</dbReference>
<dbReference type="Proteomes" id="UP000253495">
    <property type="component" value="Unassembled WGS sequence"/>
</dbReference>
<evidence type="ECO:0000256" key="1">
    <source>
        <dbReference type="ARBA" id="ARBA00004370"/>
    </source>
</evidence>
<keyword evidence="4" id="KW-0812">Transmembrane</keyword>
<comment type="subcellular location">
    <subcellularLocation>
        <location evidence="1">Membrane</location>
    </subcellularLocation>
</comment>
<dbReference type="PANTHER" id="PTHR37042:SF4">
    <property type="entry name" value="OUTER MEMBRANE PROTEIN RV1973"/>
    <property type="match status" value="1"/>
</dbReference>
<reference evidence="5 6" key="1">
    <citation type="submission" date="2018-07" db="EMBL/GenBank/DDBJ databases">
        <title>Genomic Encyclopedia of Type Strains, Phase III (KMG-III): the genomes of soil and plant-associated and newly described type strains.</title>
        <authorList>
            <person name="Whitman W."/>
        </authorList>
    </citation>
    <scope>NUCLEOTIDE SEQUENCE [LARGE SCALE GENOMIC DNA]</scope>
    <source>
        <strain evidence="5 6">CECT 8575</strain>
    </source>
</reference>
<accession>A0A368VX55</accession>
<dbReference type="AlphaFoldDB" id="A0A368VX55"/>
<dbReference type="RefSeq" id="WP_141921423.1">
    <property type="nucleotide sequence ID" value="NZ_QPJC01000001.1"/>
</dbReference>
<keyword evidence="4" id="KW-1133">Transmembrane helix</keyword>
<evidence type="ECO:0000256" key="4">
    <source>
        <dbReference type="SAM" id="Phobius"/>
    </source>
</evidence>
<feature type="compositionally biased region" description="Acidic residues" evidence="3">
    <location>
        <begin position="100"/>
        <end position="116"/>
    </location>
</feature>
<comment type="caution">
    <text evidence="5">The sequence shown here is derived from an EMBL/GenBank/DDBJ whole genome shotgun (WGS) entry which is preliminary data.</text>
</comment>
<protein>
    <submittedName>
        <fullName evidence="5">Mce-associated membrane protein</fullName>
    </submittedName>
</protein>
<gene>
    <name evidence="5" type="ORF">DFQ14_101122</name>
</gene>
<feature type="compositionally biased region" description="Basic residues" evidence="3">
    <location>
        <begin position="19"/>
        <end position="29"/>
    </location>
</feature>
<feature type="compositionally biased region" description="Basic and acidic residues" evidence="3">
    <location>
        <begin position="30"/>
        <end position="41"/>
    </location>
</feature>
<proteinExistence type="predicted"/>
<keyword evidence="2 4" id="KW-0472">Membrane</keyword>
<name>A0A368VX55_9ACTN</name>
<evidence type="ECO:0000313" key="6">
    <source>
        <dbReference type="Proteomes" id="UP000253495"/>
    </source>
</evidence>
<keyword evidence="6" id="KW-1185">Reference proteome</keyword>
<dbReference type="EMBL" id="QPJC01000001">
    <property type="protein sequence ID" value="RCW46786.1"/>
    <property type="molecule type" value="Genomic_DNA"/>
</dbReference>
<feature type="region of interest" description="Disordered" evidence="3">
    <location>
        <begin position="1"/>
        <end position="169"/>
    </location>
</feature>
<feature type="compositionally biased region" description="Low complexity" evidence="3">
    <location>
        <begin position="1"/>
        <end position="18"/>
    </location>
</feature>
<sequence>MSTSRRSSSGRGPSQKSSGARRPRVAGLRRHTEQHSSKPDEQEPVESQETPSSETDSAGDAESEQPGSVVPAPATDDSGQPERVDSGREEPGLEGPEQSEQPEPDLSPSDEEDGPGEEGSAGEGDGAGDEDSAGESHQEPTTASQEAPAEDGTAEESTTGAGASRTGRRLSRPATLLVPLMLVLTVAFAGLAVWFQTGSYYSLRSGGATTNRALVDHAATSEAKGQISTAVEKLFSYNYADTAKTEKAAKNLLVDGAVKKYDKLFATVRKEAPKQKLVVSTTVQAAGVTRLQENRAEVLVFVNQRATRNDNGQSNVGPAQLSVLAEKHGDQWKISRLTPR</sequence>
<evidence type="ECO:0000313" key="5">
    <source>
        <dbReference type="EMBL" id="RCW46786.1"/>
    </source>
</evidence>
<feature type="compositionally biased region" description="Polar residues" evidence="3">
    <location>
        <begin position="45"/>
        <end position="56"/>
    </location>
</feature>
<feature type="transmembrane region" description="Helical" evidence="4">
    <location>
        <begin position="174"/>
        <end position="195"/>
    </location>
</feature>
<dbReference type="OrthoDB" id="5192320at2"/>
<dbReference type="GO" id="GO:0016020">
    <property type="term" value="C:membrane"/>
    <property type="evidence" value="ECO:0007669"/>
    <property type="project" value="UniProtKB-SubCell"/>
</dbReference>